<evidence type="ECO:0000256" key="4">
    <source>
        <dbReference type="ARBA" id="ARBA00022692"/>
    </source>
</evidence>
<feature type="transmembrane region" description="Helical" evidence="8">
    <location>
        <begin position="311"/>
        <end position="331"/>
    </location>
</feature>
<keyword evidence="10" id="KW-1185">Reference proteome</keyword>
<evidence type="ECO:0000313" key="9">
    <source>
        <dbReference type="EMBL" id="PRY69528.1"/>
    </source>
</evidence>
<name>A0A2T0VH29_9MICO</name>
<comment type="caution">
    <text evidence="9">The sequence shown here is derived from an EMBL/GenBank/DDBJ whole genome shotgun (WGS) entry which is preliminary data.</text>
</comment>
<feature type="transmembrane region" description="Helical" evidence="8">
    <location>
        <begin position="280"/>
        <end position="304"/>
    </location>
</feature>
<evidence type="ECO:0000256" key="1">
    <source>
        <dbReference type="ARBA" id="ARBA00004651"/>
    </source>
</evidence>
<feature type="transmembrane region" description="Helical" evidence="8">
    <location>
        <begin position="127"/>
        <end position="150"/>
    </location>
</feature>
<proteinExistence type="inferred from homology"/>
<dbReference type="GO" id="GO:0016758">
    <property type="term" value="F:hexosyltransferase activity"/>
    <property type="evidence" value="ECO:0007669"/>
    <property type="project" value="InterPro"/>
</dbReference>
<evidence type="ECO:0000256" key="2">
    <source>
        <dbReference type="ARBA" id="ARBA00022475"/>
    </source>
</evidence>
<feature type="transmembrane region" description="Helical" evidence="8">
    <location>
        <begin position="402"/>
        <end position="419"/>
    </location>
</feature>
<keyword evidence="5 8" id="KW-1133">Transmembrane helix</keyword>
<dbReference type="RefSeq" id="WP_106210379.1">
    <property type="nucleotide sequence ID" value="NZ_PVTL01000002.1"/>
</dbReference>
<reference evidence="9 10" key="1">
    <citation type="submission" date="2018-03" db="EMBL/GenBank/DDBJ databases">
        <title>Genomic Encyclopedia of Type Strains, Phase III (KMG-III): the genomes of soil and plant-associated and newly described type strains.</title>
        <authorList>
            <person name="Whitman W."/>
        </authorList>
    </citation>
    <scope>NUCLEOTIDE SEQUENCE [LARGE SCALE GENOMIC DNA]</scope>
    <source>
        <strain evidence="9 10">CGMCC 1.12484</strain>
    </source>
</reference>
<keyword evidence="4 8" id="KW-0812">Transmembrane</keyword>
<keyword evidence="2" id="KW-1003">Cell membrane</keyword>
<accession>A0A2T0VH29</accession>
<evidence type="ECO:0000256" key="7">
    <source>
        <dbReference type="ARBA" id="ARBA00024033"/>
    </source>
</evidence>
<dbReference type="AlphaFoldDB" id="A0A2T0VH29"/>
<feature type="transmembrane region" description="Helical" evidence="8">
    <location>
        <begin position="203"/>
        <end position="222"/>
    </location>
</feature>
<evidence type="ECO:0000256" key="5">
    <source>
        <dbReference type="ARBA" id="ARBA00022989"/>
    </source>
</evidence>
<organism evidence="9 10">
    <name type="scientific">Glaciihabitans tibetensis</name>
    <dbReference type="NCBI Taxonomy" id="1266600"/>
    <lineage>
        <taxon>Bacteria</taxon>
        <taxon>Bacillati</taxon>
        <taxon>Actinomycetota</taxon>
        <taxon>Actinomycetes</taxon>
        <taxon>Micrococcales</taxon>
        <taxon>Microbacteriaceae</taxon>
        <taxon>Glaciihabitans</taxon>
    </lineage>
</organism>
<dbReference type="InterPro" id="IPR018584">
    <property type="entry name" value="GT87"/>
</dbReference>
<evidence type="ECO:0000256" key="8">
    <source>
        <dbReference type="SAM" id="Phobius"/>
    </source>
</evidence>
<dbReference type="GO" id="GO:0005886">
    <property type="term" value="C:plasma membrane"/>
    <property type="evidence" value="ECO:0007669"/>
    <property type="project" value="UniProtKB-SubCell"/>
</dbReference>
<feature type="transmembrane region" description="Helical" evidence="8">
    <location>
        <begin position="365"/>
        <end position="382"/>
    </location>
</feature>
<dbReference type="Pfam" id="PF09594">
    <property type="entry name" value="GT87"/>
    <property type="match status" value="1"/>
</dbReference>
<gene>
    <name evidence="9" type="ORF">B0I08_102204</name>
</gene>
<feature type="transmembrane region" description="Helical" evidence="8">
    <location>
        <begin position="24"/>
        <end position="45"/>
    </location>
</feature>
<comment type="subcellular location">
    <subcellularLocation>
        <location evidence="1">Cell membrane</location>
        <topology evidence="1">Multi-pass membrane protein</topology>
    </subcellularLocation>
</comment>
<dbReference type="Proteomes" id="UP000237983">
    <property type="component" value="Unassembled WGS sequence"/>
</dbReference>
<feature type="transmembrane region" description="Helical" evidence="8">
    <location>
        <begin position="95"/>
        <end position="115"/>
    </location>
</feature>
<keyword evidence="6 8" id="KW-0472">Membrane</keyword>
<evidence type="ECO:0000256" key="6">
    <source>
        <dbReference type="ARBA" id="ARBA00023136"/>
    </source>
</evidence>
<feature type="transmembrane region" description="Helical" evidence="8">
    <location>
        <begin position="170"/>
        <end position="196"/>
    </location>
</feature>
<protein>
    <submittedName>
        <fullName evidence="9">Uncharacterized protein DUF2029</fullName>
    </submittedName>
</protein>
<dbReference type="OrthoDB" id="581198at2"/>
<dbReference type="EMBL" id="PVTL01000002">
    <property type="protein sequence ID" value="PRY69528.1"/>
    <property type="molecule type" value="Genomic_DNA"/>
</dbReference>
<evidence type="ECO:0000256" key="3">
    <source>
        <dbReference type="ARBA" id="ARBA00022679"/>
    </source>
</evidence>
<comment type="similarity">
    <text evidence="7">Belongs to the glycosyltransferase 87 family.</text>
</comment>
<feature type="transmembrane region" description="Helical" evidence="8">
    <location>
        <begin position="337"/>
        <end position="353"/>
    </location>
</feature>
<evidence type="ECO:0000313" key="10">
    <source>
        <dbReference type="Proteomes" id="UP000237983"/>
    </source>
</evidence>
<keyword evidence="3" id="KW-0808">Transferase</keyword>
<sequence length="438" mass="46574">MTQATPTLAVLRSRTTRVATAQGVLWAAFVLVHLWLGYLNFYPYFYGLGDVTGVYKFWAEQALVANSWVGIDTEFVYPLGALVPILAAASFGLPAYASTWMILVAVVNAGAFAFLTGSRTLDGTRRFAPIAAWWWLVFLVLLGPIATGRIDAFTVPFALVGLLLAARRPVVASVLLTVATWIKVWPAVLLAAVLVASRRRAGVLYAAVLTSAVVLGVALLLGSGANVLSFITQQTGRGLQIEAPITTFWMWQAAAGVPGVGVYYDLDILTYQMTGAGVEVAAAVMTPLLVLVAAGVCVLGYLVVRRAEPGAALPVLLAPLSLALVVALIAFNKVGSPQFVLWLAVPIVLGLASERASGLSFRTPAVLALVIALLTQLIYPVYYGNIVGLDPSLLGVLTLRNLLYFVLLGWAITVLVRLVRGGKLDAGVLPARRETSEE</sequence>